<dbReference type="EMBL" id="KZ293755">
    <property type="protein sequence ID" value="PBK80015.1"/>
    <property type="molecule type" value="Genomic_DNA"/>
</dbReference>
<feature type="region of interest" description="Disordered" evidence="1">
    <location>
        <begin position="123"/>
        <end position="182"/>
    </location>
</feature>
<proteinExistence type="predicted"/>
<feature type="compositionally biased region" description="Basic and acidic residues" evidence="1">
    <location>
        <begin position="69"/>
        <end position="78"/>
    </location>
</feature>
<gene>
    <name evidence="2" type="ORF">ARMGADRAFT_1092636</name>
</gene>
<dbReference type="Proteomes" id="UP000217790">
    <property type="component" value="Unassembled WGS sequence"/>
</dbReference>
<feature type="compositionally biased region" description="Pro residues" evidence="1">
    <location>
        <begin position="143"/>
        <end position="156"/>
    </location>
</feature>
<organism evidence="2 3">
    <name type="scientific">Armillaria gallica</name>
    <name type="common">Bulbous honey fungus</name>
    <name type="synonym">Armillaria bulbosa</name>
    <dbReference type="NCBI Taxonomy" id="47427"/>
    <lineage>
        <taxon>Eukaryota</taxon>
        <taxon>Fungi</taxon>
        <taxon>Dikarya</taxon>
        <taxon>Basidiomycota</taxon>
        <taxon>Agaricomycotina</taxon>
        <taxon>Agaricomycetes</taxon>
        <taxon>Agaricomycetidae</taxon>
        <taxon>Agaricales</taxon>
        <taxon>Marasmiineae</taxon>
        <taxon>Physalacriaceae</taxon>
        <taxon>Armillaria</taxon>
    </lineage>
</organism>
<evidence type="ECO:0000313" key="2">
    <source>
        <dbReference type="EMBL" id="PBK80015.1"/>
    </source>
</evidence>
<evidence type="ECO:0000256" key="1">
    <source>
        <dbReference type="SAM" id="MobiDB-lite"/>
    </source>
</evidence>
<dbReference type="AlphaFoldDB" id="A0A2H3CAB2"/>
<name>A0A2H3CAB2_ARMGA</name>
<accession>A0A2H3CAB2</accession>
<keyword evidence="3" id="KW-1185">Reference proteome</keyword>
<sequence length="182" mass="20167">MTARCLRSIDSTSTQEIHGDYDSRDIVARTGAGLEILEAKQRELRMASGLVEKEQSLVPTHTRPRLRRVEQAECKDDSPEGQSQTMQVAPPSHPCYLALTQDMAVWLGTSCLSWRLETRIEERGSAPTASLTPRVPRRLSRPHPTPPASTAKPPPASVVHDLAGHPSPTLPRFHVMSPVPWR</sequence>
<feature type="region of interest" description="Disordered" evidence="1">
    <location>
        <begin position="69"/>
        <end position="89"/>
    </location>
</feature>
<dbReference type="InParanoid" id="A0A2H3CAB2"/>
<evidence type="ECO:0000313" key="3">
    <source>
        <dbReference type="Proteomes" id="UP000217790"/>
    </source>
</evidence>
<protein>
    <submittedName>
        <fullName evidence="2">Uncharacterized protein</fullName>
    </submittedName>
</protein>
<reference evidence="3" key="1">
    <citation type="journal article" date="2017" name="Nat. Ecol. Evol.">
        <title>Genome expansion and lineage-specific genetic innovations in the forest pathogenic fungi Armillaria.</title>
        <authorList>
            <person name="Sipos G."/>
            <person name="Prasanna A.N."/>
            <person name="Walter M.C."/>
            <person name="O'Connor E."/>
            <person name="Balint B."/>
            <person name="Krizsan K."/>
            <person name="Kiss B."/>
            <person name="Hess J."/>
            <person name="Varga T."/>
            <person name="Slot J."/>
            <person name="Riley R."/>
            <person name="Boka B."/>
            <person name="Rigling D."/>
            <person name="Barry K."/>
            <person name="Lee J."/>
            <person name="Mihaltcheva S."/>
            <person name="LaButti K."/>
            <person name="Lipzen A."/>
            <person name="Waldron R."/>
            <person name="Moloney N.M."/>
            <person name="Sperisen C."/>
            <person name="Kredics L."/>
            <person name="Vagvoelgyi C."/>
            <person name="Patrignani A."/>
            <person name="Fitzpatrick D."/>
            <person name="Nagy I."/>
            <person name="Doyle S."/>
            <person name="Anderson J.B."/>
            <person name="Grigoriev I.V."/>
            <person name="Gueldener U."/>
            <person name="Muensterkoetter M."/>
            <person name="Nagy L.G."/>
        </authorList>
    </citation>
    <scope>NUCLEOTIDE SEQUENCE [LARGE SCALE GENOMIC DNA]</scope>
    <source>
        <strain evidence="3">Ar21-2</strain>
    </source>
</reference>
<dbReference type="OrthoDB" id="10634804at2759"/>